<dbReference type="Proteomes" id="UP001274830">
    <property type="component" value="Unassembled WGS sequence"/>
</dbReference>
<gene>
    <name evidence="9" type="ORF">LTR78_004524</name>
</gene>
<evidence type="ECO:0000313" key="10">
    <source>
        <dbReference type="Proteomes" id="UP001274830"/>
    </source>
</evidence>
<dbReference type="Pfam" id="PF22241">
    <property type="entry name" value="PSMD12-CSN4_N"/>
    <property type="match status" value="1"/>
</dbReference>
<dbReference type="Gene3D" id="1.10.10.10">
    <property type="entry name" value="Winged helix-like DNA-binding domain superfamily/Winged helix DNA-binding domain"/>
    <property type="match status" value="1"/>
</dbReference>
<evidence type="ECO:0000256" key="6">
    <source>
        <dbReference type="ARBA" id="ARBA00022790"/>
    </source>
</evidence>
<dbReference type="AlphaFoldDB" id="A0AAE1C288"/>
<dbReference type="InterPro" id="IPR011990">
    <property type="entry name" value="TPR-like_helical_dom_sf"/>
</dbReference>
<accession>A0AAE1C288</accession>
<dbReference type="EMBL" id="JAUTXT010000014">
    <property type="protein sequence ID" value="KAK3675441.1"/>
    <property type="molecule type" value="Genomic_DNA"/>
</dbReference>
<dbReference type="PANTHER" id="PTHR10855">
    <property type="entry name" value="26S PROTEASOME NON-ATPASE REGULATORY SUBUNIT 12/COP9 SIGNALOSOME COMPLEX SUBUNIT 4"/>
    <property type="match status" value="1"/>
</dbReference>
<keyword evidence="5" id="KW-0963">Cytoplasm</keyword>
<dbReference type="InterPro" id="IPR054559">
    <property type="entry name" value="PSMD12-CSN4-like_N"/>
</dbReference>
<organism evidence="9 10">
    <name type="scientific">Recurvomyces mirabilis</name>
    <dbReference type="NCBI Taxonomy" id="574656"/>
    <lineage>
        <taxon>Eukaryota</taxon>
        <taxon>Fungi</taxon>
        <taxon>Dikarya</taxon>
        <taxon>Ascomycota</taxon>
        <taxon>Pezizomycotina</taxon>
        <taxon>Dothideomycetes</taxon>
        <taxon>Dothideomycetidae</taxon>
        <taxon>Mycosphaerellales</taxon>
        <taxon>Teratosphaeriaceae</taxon>
        <taxon>Recurvomyces</taxon>
    </lineage>
</organism>
<comment type="subcellular location">
    <subcellularLocation>
        <location evidence="2">Cytoplasm</location>
    </subcellularLocation>
    <subcellularLocation>
        <location evidence="1">Nucleus</location>
    </subcellularLocation>
</comment>
<proteinExistence type="inferred from homology"/>
<sequence length="411" mass="44975">MASSKVTSQLSQAQNSAPAQRTDAYNTLLTHIITSASSTLPADLTAYVHSILSDTIGVIHSRPLLSAFVDQFRTISNNEAKIEAGTQILHLLAPRIVSYEQQDTALKHILADAHEAEEDYVESAKVLQTITLDSSQRTVTDDDKAKVWMRICRCYLEVDDPTNALTYLNKIKQVIFSVTDQPTRLQFQLSQARIHDSQRNFLDASTAYLALSNETIIDEEERLQALSAAITTAVLAPAGPARARQLGRICKDDRASETPEYGILVKIFLDRLLDPSEVSAFAAGLKDHQLAKTADGSTVLDRAVLEHNLLSISRLYQNISTASLGALLGVEKEKAEVYAAAMIESRRLGGSIDQIEERIWFGGGGEGGKGQGVGLRSWEQGVQGLAEEVERVTVLLQREEAGWFEGRVGVV</sequence>
<dbReference type="GO" id="GO:0008180">
    <property type="term" value="C:COP9 signalosome"/>
    <property type="evidence" value="ECO:0007669"/>
    <property type="project" value="UniProtKB-KW"/>
</dbReference>
<evidence type="ECO:0000256" key="4">
    <source>
        <dbReference type="ARBA" id="ARBA00014881"/>
    </source>
</evidence>
<dbReference type="SUPFAM" id="SSF46785">
    <property type="entry name" value="Winged helix' DNA-binding domain"/>
    <property type="match status" value="1"/>
</dbReference>
<dbReference type="PROSITE" id="PS50250">
    <property type="entry name" value="PCI"/>
    <property type="match status" value="1"/>
</dbReference>
<evidence type="ECO:0000256" key="5">
    <source>
        <dbReference type="ARBA" id="ARBA00022490"/>
    </source>
</evidence>
<dbReference type="InterPro" id="IPR036390">
    <property type="entry name" value="WH_DNA-bd_sf"/>
</dbReference>
<dbReference type="SUPFAM" id="SSF48452">
    <property type="entry name" value="TPR-like"/>
    <property type="match status" value="1"/>
</dbReference>
<evidence type="ECO:0000256" key="2">
    <source>
        <dbReference type="ARBA" id="ARBA00004496"/>
    </source>
</evidence>
<dbReference type="InterPro" id="IPR000717">
    <property type="entry name" value="PCI_dom"/>
</dbReference>
<dbReference type="PANTHER" id="PTHR10855:SF2">
    <property type="entry name" value="COP9 SIGNALOSOME COMPLEX SUBUNIT 4"/>
    <property type="match status" value="1"/>
</dbReference>
<protein>
    <recommendedName>
        <fullName evidence="4">COP9 signalosome complex subunit 4</fullName>
    </recommendedName>
</protein>
<keyword evidence="7" id="KW-0539">Nucleus</keyword>
<dbReference type="GO" id="GO:0005829">
    <property type="term" value="C:cytosol"/>
    <property type="evidence" value="ECO:0007669"/>
    <property type="project" value="TreeGrafter"/>
</dbReference>
<dbReference type="InterPro" id="IPR040134">
    <property type="entry name" value="PSMD12/CSN4"/>
</dbReference>
<keyword evidence="6" id="KW-0736">Signalosome</keyword>
<dbReference type="Pfam" id="PF01399">
    <property type="entry name" value="PCI"/>
    <property type="match status" value="1"/>
</dbReference>
<name>A0AAE1C288_9PEZI</name>
<evidence type="ECO:0000313" key="9">
    <source>
        <dbReference type="EMBL" id="KAK3675441.1"/>
    </source>
</evidence>
<evidence type="ECO:0000259" key="8">
    <source>
        <dbReference type="PROSITE" id="PS50250"/>
    </source>
</evidence>
<evidence type="ECO:0000256" key="7">
    <source>
        <dbReference type="ARBA" id="ARBA00023242"/>
    </source>
</evidence>
<evidence type="ECO:0000256" key="3">
    <source>
        <dbReference type="ARBA" id="ARBA00010417"/>
    </source>
</evidence>
<dbReference type="Gene3D" id="1.25.40.10">
    <property type="entry name" value="Tetratricopeptide repeat domain"/>
    <property type="match status" value="1"/>
</dbReference>
<comment type="similarity">
    <text evidence="3">Belongs to the CSN4 family.</text>
</comment>
<dbReference type="InterPro" id="IPR036388">
    <property type="entry name" value="WH-like_DNA-bd_sf"/>
</dbReference>
<comment type="caution">
    <text evidence="9">The sequence shown here is derived from an EMBL/GenBank/DDBJ whole genome shotgun (WGS) entry which is preliminary data.</text>
</comment>
<evidence type="ECO:0000256" key="1">
    <source>
        <dbReference type="ARBA" id="ARBA00004123"/>
    </source>
</evidence>
<feature type="domain" description="PCI" evidence="8">
    <location>
        <begin position="200"/>
        <end position="366"/>
    </location>
</feature>
<reference evidence="9" key="1">
    <citation type="submission" date="2023-07" db="EMBL/GenBank/DDBJ databases">
        <title>Black Yeasts Isolated from many extreme environments.</title>
        <authorList>
            <person name="Coleine C."/>
            <person name="Stajich J.E."/>
            <person name="Selbmann L."/>
        </authorList>
    </citation>
    <scope>NUCLEOTIDE SEQUENCE</scope>
    <source>
        <strain evidence="9">CCFEE 5485</strain>
    </source>
</reference>
<keyword evidence="10" id="KW-1185">Reference proteome</keyword>